<dbReference type="Gene3D" id="3.90.199.10">
    <property type="entry name" value="Topoisomerase II, domain 5"/>
    <property type="match status" value="1"/>
</dbReference>
<dbReference type="AlphaFoldDB" id="A0A2U1LH97"/>
<dbReference type="GO" id="GO:0000819">
    <property type="term" value="P:sister chromatid segregation"/>
    <property type="evidence" value="ECO:0007669"/>
    <property type="project" value="TreeGrafter"/>
</dbReference>
<dbReference type="InterPro" id="IPR050634">
    <property type="entry name" value="DNA_Topoisomerase_II"/>
</dbReference>
<gene>
    <name evidence="13" type="ORF">CTI12_AA492000</name>
</gene>
<evidence type="ECO:0000313" key="13">
    <source>
        <dbReference type="EMBL" id="PWA48342.1"/>
    </source>
</evidence>
<comment type="cofactor">
    <cofactor evidence="2">
        <name>Mg(2+)</name>
        <dbReference type="ChEBI" id="CHEBI:18420"/>
    </cofactor>
</comment>
<comment type="caution">
    <text evidence="10">Lacks conserved residue(s) required for the propagation of feature annotation.</text>
</comment>
<dbReference type="PRINTS" id="PR01158">
    <property type="entry name" value="TOPISMRASEII"/>
</dbReference>
<dbReference type="EMBL" id="PKPP01009401">
    <property type="protein sequence ID" value="PWA48342.1"/>
    <property type="molecule type" value="Genomic_DNA"/>
</dbReference>
<dbReference type="GO" id="GO:0003677">
    <property type="term" value="F:DNA binding"/>
    <property type="evidence" value="ECO:0007669"/>
    <property type="project" value="UniProtKB-UniRule"/>
</dbReference>
<name>A0A2U1LH97_ARTAN</name>
<keyword evidence="14" id="KW-1185">Reference proteome</keyword>
<dbReference type="Pfam" id="PF00521">
    <property type="entry name" value="DNA_topoisoIV"/>
    <property type="match status" value="1"/>
</dbReference>
<evidence type="ECO:0000256" key="1">
    <source>
        <dbReference type="ARBA" id="ARBA00000185"/>
    </source>
</evidence>
<evidence type="ECO:0000259" key="12">
    <source>
        <dbReference type="PROSITE" id="PS52040"/>
    </source>
</evidence>
<dbReference type="InterPro" id="IPR001154">
    <property type="entry name" value="TopoII_euk"/>
</dbReference>
<organism evidence="13 14">
    <name type="scientific">Artemisia annua</name>
    <name type="common">Sweet wormwood</name>
    <dbReference type="NCBI Taxonomy" id="35608"/>
    <lineage>
        <taxon>Eukaryota</taxon>
        <taxon>Viridiplantae</taxon>
        <taxon>Streptophyta</taxon>
        <taxon>Embryophyta</taxon>
        <taxon>Tracheophyta</taxon>
        <taxon>Spermatophyta</taxon>
        <taxon>Magnoliopsida</taxon>
        <taxon>eudicotyledons</taxon>
        <taxon>Gunneridae</taxon>
        <taxon>Pentapetalae</taxon>
        <taxon>asterids</taxon>
        <taxon>campanulids</taxon>
        <taxon>Asterales</taxon>
        <taxon>Asteraceae</taxon>
        <taxon>Asteroideae</taxon>
        <taxon>Anthemideae</taxon>
        <taxon>Artemisiinae</taxon>
        <taxon>Artemisia</taxon>
    </lineage>
</organism>
<dbReference type="InterPro" id="IPR013760">
    <property type="entry name" value="Topo_IIA-like_dom_sf"/>
</dbReference>
<feature type="compositionally biased region" description="Acidic residues" evidence="11">
    <location>
        <begin position="405"/>
        <end position="418"/>
    </location>
</feature>
<comment type="similarity">
    <text evidence="3">Belongs to the type II topoisomerase family.</text>
</comment>
<keyword evidence="8 10" id="KW-0238">DNA-binding</keyword>
<feature type="region of interest" description="Disordered" evidence="11">
    <location>
        <begin position="404"/>
        <end position="444"/>
    </location>
</feature>
<proteinExistence type="inferred from homology"/>
<evidence type="ECO:0000256" key="8">
    <source>
        <dbReference type="ARBA" id="ARBA00023125"/>
    </source>
</evidence>
<keyword evidence="9 13" id="KW-0413">Isomerase</keyword>
<dbReference type="GO" id="GO:0005634">
    <property type="term" value="C:nucleus"/>
    <property type="evidence" value="ECO:0007669"/>
    <property type="project" value="TreeGrafter"/>
</dbReference>
<evidence type="ECO:0000256" key="3">
    <source>
        <dbReference type="ARBA" id="ARBA00011080"/>
    </source>
</evidence>
<dbReference type="Gene3D" id="1.10.268.10">
    <property type="entry name" value="Topoisomerase, domain 3"/>
    <property type="match status" value="1"/>
</dbReference>
<evidence type="ECO:0000256" key="5">
    <source>
        <dbReference type="ARBA" id="ARBA00022741"/>
    </source>
</evidence>
<dbReference type="EC" id="5.6.2.2" evidence="4"/>
<dbReference type="GO" id="GO:0003918">
    <property type="term" value="F:DNA topoisomerase type II (double strand cut, ATP-hydrolyzing) activity"/>
    <property type="evidence" value="ECO:0007669"/>
    <property type="project" value="UniProtKB-EC"/>
</dbReference>
<dbReference type="STRING" id="35608.A0A2U1LH97"/>
<dbReference type="Gene3D" id="3.30.1360.40">
    <property type="match status" value="1"/>
</dbReference>
<comment type="catalytic activity">
    <reaction evidence="1">
        <text>ATP-dependent breakage, passage and rejoining of double-stranded DNA.</text>
        <dbReference type="EC" id="5.6.2.2"/>
    </reaction>
</comment>
<evidence type="ECO:0000256" key="11">
    <source>
        <dbReference type="SAM" id="MobiDB-lite"/>
    </source>
</evidence>
<reference evidence="13 14" key="1">
    <citation type="journal article" date="2018" name="Mol. Plant">
        <title>The genome of Artemisia annua provides insight into the evolution of Asteraceae family and artemisinin biosynthesis.</title>
        <authorList>
            <person name="Shen Q."/>
            <person name="Zhang L."/>
            <person name="Liao Z."/>
            <person name="Wang S."/>
            <person name="Yan T."/>
            <person name="Shi P."/>
            <person name="Liu M."/>
            <person name="Fu X."/>
            <person name="Pan Q."/>
            <person name="Wang Y."/>
            <person name="Lv Z."/>
            <person name="Lu X."/>
            <person name="Zhang F."/>
            <person name="Jiang W."/>
            <person name="Ma Y."/>
            <person name="Chen M."/>
            <person name="Hao X."/>
            <person name="Li L."/>
            <person name="Tang Y."/>
            <person name="Lv G."/>
            <person name="Zhou Y."/>
            <person name="Sun X."/>
            <person name="Brodelius P.E."/>
            <person name="Rose J.K.C."/>
            <person name="Tang K."/>
        </authorList>
    </citation>
    <scope>NUCLEOTIDE SEQUENCE [LARGE SCALE GENOMIC DNA]</scope>
    <source>
        <strain evidence="14">cv. Huhao1</strain>
        <tissue evidence="13">Leaf</tissue>
    </source>
</reference>
<dbReference type="PROSITE" id="PS52040">
    <property type="entry name" value="TOPO_IIA"/>
    <property type="match status" value="1"/>
</dbReference>
<comment type="caution">
    <text evidence="13">The sequence shown here is derived from an EMBL/GenBank/DDBJ whole genome shotgun (WGS) entry which is preliminary data.</text>
</comment>
<evidence type="ECO:0000256" key="10">
    <source>
        <dbReference type="PROSITE-ProRule" id="PRU01384"/>
    </source>
</evidence>
<accession>A0A2U1LH97</accession>
<dbReference type="PANTHER" id="PTHR10169:SF38">
    <property type="entry name" value="DNA TOPOISOMERASE 2"/>
    <property type="match status" value="1"/>
</dbReference>
<evidence type="ECO:0000256" key="7">
    <source>
        <dbReference type="ARBA" id="ARBA00023029"/>
    </source>
</evidence>
<dbReference type="GO" id="GO:0000712">
    <property type="term" value="P:resolution of meiotic recombination intermediates"/>
    <property type="evidence" value="ECO:0007669"/>
    <property type="project" value="TreeGrafter"/>
</dbReference>
<keyword evidence="7" id="KW-0799">Topoisomerase</keyword>
<protein>
    <recommendedName>
        <fullName evidence="4">DNA topoisomerase (ATP-hydrolyzing)</fullName>
        <ecNumber evidence="4">5.6.2.2</ecNumber>
    </recommendedName>
</protein>
<keyword evidence="6" id="KW-0067">ATP-binding</keyword>
<dbReference type="InterPro" id="IPR013757">
    <property type="entry name" value="Topo_IIA_A_a_sf"/>
</dbReference>
<dbReference type="PANTHER" id="PTHR10169">
    <property type="entry name" value="DNA TOPOISOMERASE/GYRASE"/>
    <property type="match status" value="1"/>
</dbReference>
<evidence type="ECO:0000256" key="9">
    <source>
        <dbReference type="ARBA" id="ARBA00023235"/>
    </source>
</evidence>
<dbReference type="SUPFAM" id="SSF56719">
    <property type="entry name" value="Type II DNA topoisomerase"/>
    <property type="match status" value="1"/>
</dbReference>
<dbReference type="OrthoDB" id="1725841at2759"/>
<dbReference type="Proteomes" id="UP000245207">
    <property type="component" value="Unassembled WGS sequence"/>
</dbReference>
<evidence type="ECO:0000256" key="2">
    <source>
        <dbReference type="ARBA" id="ARBA00001946"/>
    </source>
</evidence>
<sequence>MITPNCHHDHHNQRQTALSLRLLARCGMEVSENEAKEGSEATEGGKDHADGDCIFTRLSPITRYLFPKDDELILHYLNDDGQSIEPKWFMPIIPMVLVNGSEGTGIGWSLFIPNYNPREIIANLKRLLRGEAMVAMHPWYKGFKGDIAQASKDIGYTTTGKMRVIEDGIRITELPVGRWTREYEEFLKAARYGQEHLIEAYTAHKDKTIVDFKIHMSEDQMNTANKEGGILKNFKLTTTLSTANMYLFDVGGAAIKKYDTPEQILQDFFPLRLDFYEKRRSYLLDELKKAILQLENKVRFMAEVLKGSIKTINREDDMIYADLDAKGFTYLSKETEPTPAGREKYGYLLSMPLASFSHKTIEQLKKEMDETTQFLGELKESTPVSLWLRDLEALDHQLVKYETLSLDEDESSPEIAEEAPEKKVPAKRAAAGPQGENKKKQRCD</sequence>
<evidence type="ECO:0000313" key="14">
    <source>
        <dbReference type="Proteomes" id="UP000245207"/>
    </source>
</evidence>
<dbReference type="InterPro" id="IPR013758">
    <property type="entry name" value="Topo_IIA_A/C_ab"/>
</dbReference>
<evidence type="ECO:0000256" key="6">
    <source>
        <dbReference type="ARBA" id="ARBA00022840"/>
    </source>
</evidence>
<keyword evidence="5" id="KW-0547">Nucleotide-binding</keyword>
<dbReference type="InterPro" id="IPR002205">
    <property type="entry name" value="Topo_IIA_dom_A"/>
</dbReference>
<dbReference type="GO" id="GO:0006265">
    <property type="term" value="P:DNA topological change"/>
    <property type="evidence" value="ECO:0007669"/>
    <property type="project" value="InterPro"/>
</dbReference>
<evidence type="ECO:0000256" key="4">
    <source>
        <dbReference type="ARBA" id="ARBA00012895"/>
    </source>
</evidence>
<dbReference type="SMART" id="SM00434">
    <property type="entry name" value="TOP4c"/>
    <property type="match status" value="1"/>
</dbReference>
<feature type="domain" description="Topo IIA-type catalytic" evidence="12">
    <location>
        <begin position="1"/>
        <end position="391"/>
    </location>
</feature>
<dbReference type="GO" id="GO:0005524">
    <property type="term" value="F:ATP binding"/>
    <property type="evidence" value="ECO:0007669"/>
    <property type="project" value="UniProtKB-KW"/>
</dbReference>